<evidence type="ECO:0000313" key="3">
    <source>
        <dbReference type="Proteomes" id="UP000553963"/>
    </source>
</evidence>
<evidence type="ECO:0000256" key="1">
    <source>
        <dbReference type="ARBA" id="ARBA00022649"/>
    </source>
</evidence>
<name>A0A840ASX5_9HYPH</name>
<dbReference type="Gene3D" id="3.30.2310.20">
    <property type="entry name" value="RelE-like"/>
    <property type="match status" value="1"/>
</dbReference>
<dbReference type="Proteomes" id="UP000553963">
    <property type="component" value="Unassembled WGS sequence"/>
</dbReference>
<dbReference type="InterPro" id="IPR035093">
    <property type="entry name" value="RelE/ParE_toxin_dom_sf"/>
</dbReference>
<keyword evidence="3" id="KW-1185">Reference proteome</keyword>
<proteinExistence type="predicted"/>
<organism evidence="2 3">
    <name type="scientific">Kaistia hirudinis</name>
    <dbReference type="NCBI Taxonomy" id="1293440"/>
    <lineage>
        <taxon>Bacteria</taxon>
        <taxon>Pseudomonadati</taxon>
        <taxon>Pseudomonadota</taxon>
        <taxon>Alphaproteobacteria</taxon>
        <taxon>Hyphomicrobiales</taxon>
        <taxon>Kaistiaceae</taxon>
        <taxon>Kaistia</taxon>
    </lineage>
</organism>
<dbReference type="AlphaFoldDB" id="A0A840ASX5"/>
<sequence>MTRFVPSAAAFIRRERNYLRQRSPAAVRHFLADIASVVEMLDARPDIGTPLAALRNTPLAGIRRWIKGGYSFDYELDADGRTIVILVRHQAQDDQFLFFVPDDTDED</sequence>
<accession>A0A840ASX5</accession>
<dbReference type="Pfam" id="PF05016">
    <property type="entry name" value="ParE_toxin"/>
    <property type="match status" value="1"/>
</dbReference>
<keyword evidence="1" id="KW-1277">Toxin-antitoxin system</keyword>
<protein>
    <submittedName>
        <fullName evidence="2">Plasmid stabilization system protein ParE</fullName>
    </submittedName>
</protein>
<reference evidence="2 3" key="1">
    <citation type="submission" date="2020-08" db="EMBL/GenBank/DDBJ databases">
        <title>Genomic Encyclopedia of Type Strains, Phase IV (KMG-IV): sequencing the most valuable type-strain genomes for metagenomic binning, comparative biology and taxonomic classification.</title>
        <authorList>
            <person name="Goeker M."/>
        </authorList>
    </citation>
    <scope>NUCLEOTIDE SEQUENCE [LARGE SCALE GENOMIC DNA]</scope>
    <source>
        <strain evidence="2 3">DSM 25966</strain>
    </source>
</reference>
<comment type="caution">
    <text evidence="2">The sequence shown here is derived from an EMBL/GenBank/DDBJ whole genome shotgun (WGS) entry which is preliminary data.</text>
</comment>
<dbReference type="EMBL" id="JACIDS010000004">
    <property type="protein sequence ID" value="MBB3932353.1"/>
    <property type="molecule type" value="Genomic_DNA"/>
</dbReference>
<gene>
    <name evidence="2" type="ORF">GGR25_003411</name>
</gene>
<dbReference type="InterPro" id="IPR007712">
    <property type="entry name" value="RelE/ParE_toxin"/>
</dbReference>
<evidence type="ECO:0000313" key="2">
    <source>
        <dbReference type="EMBL" id="MBB3932353.1"/>
    </source>
</evidence>
<dbReference type="RefSeq" id="WP_183399996.1">
    <property type="nucleotide sequence ID" value="NZ_JACIDS010000004.1"/>
</dbReference>